<dbReference type="GO" id="GO:0016020">
    <property type="term" value="C:membrane"/>
    <property type="evidence" value="ECO:0007669"/>
    <property type="project" value="UniProtKB-SubCell"/>
</dbReference>
<dbReference type="EMBL" id="RSTY01000029">
    <property type="protein sequence ID" value="MIU28012.1"/>
    <property type="molecule type" value="Genomic_DNA"/>
</dbReference>
<protein>
    <recommendedName>
        <fullName evidence="7">Conjugal transfer protein</fullName>
    </recommendedName>
</protein>
<reference evidence="6" key="1">
    <citation type="submission" date="2018-07" db="EMBL/GenBank/DDBJ databases">
        <authorList>
            <consortium name="GenomeTrakr network: Whole genome sequencing for foodborne pathogen traceback"/>
        </authorList>
    </citation>
    <scope>NUCLEOTIDE SEQUENCE [LARGE SCALE GENOMIC DNA]</scope>
    <source>
        <strain evidence="6">MOD1-Lipp-451</strain>
    </source>
</reference>
<proteinExistence type="predicted"/>
<feature type="transmembrane region" description="Helical" evidence="5">
    <location>
        <begin position="44"/>
        <end position="62"/>
    </location>
</feature>
<comment type="subcellular location">
    <subcellularLocation>
        <location evidence="1">Membrane</location>
    </subcellularLocation>
</comment>
<keyword evidence="3 5" id="KW-1133">Transmembrane helix</keyword>
<evidence type="ECO:0008006" key="7">
    <source>
        <dbReference type="Google" id="ProtNLM"/>
    </source>
</evidence>
<dbReference type="Pfam" id="PF05101">
    <property type="entry name" value="VirB3"/>
    <property type="match status" value="1"/>
</dbReference>
<gene>
    <name evidence="6" type="ORF">ATR96_24745</name>
</gene>
<evidence type="ECO:0000256" key="1">
    <source>
        <dbReference type="ARBA" id="ARBA00004370"/>
    </source>
</evidence>
<dbReference type="AlphaFoldDB" id="A0A3R0FRX8"/>
<comment type="caution">
    <text evidence="6">The sequence shown here is derived from an EMBL/GenBank/DDBJ whole genome shotgun (WGS) entry which is preliminary data.</text>
</comment>
<accession>A0A3R0FRX8</accession>
<evidence type="ECO:0000256" key="3">
    <source>
        <dbReference type="ARBA" id="ARBA00022989"/>
    </source>
</evidence>
<feature type="transmembrane region" description="Helical" evidence="5">
    <location>
        <begin position="18"/>
        <end position="38"/>
    </location>
</feature>
<evidence type="ECO:0000256" key="5">
    <source>
        <dbReference type="SAM" id="Phobius"/>
    </source>
</evidence>
<name>A0A3R0FRX8_SALER</name>
<dbReference type="Proteomes" id="UP000885302">
    <property type="component" value="Unassembled WGS sequence"/>
</dbReference>
<evidence type="ECO:0000313" key="6">
    <source>
        <dbReference type="EMBL" id="MIU28012.1"/>
    </source>
</evidence>
<organism evidence="6">
    <name type="scientific">Salmonella enterica</name>
    <name type="common">Salmonella choleraesuis</name>
    <dbReference type="NCBI Taxonomy" id="28901"/>
    <lineage>
        <taxon>Bacteria</taxon>
        <taxon>Pseudomonadati</taxon>
        <taxon>Pseudomonadota</taxon>
        <taxon>Gammaproteobacteria</taxon>
        <taxon>Enterobacterales</taxon>
        <taxon>Enterobacteriaceae</taxon>
        <taxon>Salmonella</taxon>
    </lineage>
</organism>
<sequence>MASEGKDILFAGATRPSLVWGVTYEAIIFCVAITGVLFLAANSIWLLPLYVPLHGACYLICLKDPRFFRLISLWSTTKCRSIGWRYWGAATASPLMSTRKRRKMPE</sequence>
<evidence type="ECO:0000256" key="2">
    <source>
        <dbReference type="ARBA" id="ARBA00022692"/>
    </source>
</evidence>
<dbReference type="InterPro" id="IPR007792">
    <property type="entry name" value="T4SS_VirB3/TrbD/AvhB"/>
</dbReference>
<keyword evidence="2 5" id="KW-0812">Transmembrane</keyword>
<keyword evidence="4 5" id="KW-0472">Membrane</keyword>
<evidence type="ECO:0000256" key="4">
    <source>
        <dbReference type="ARBA" id="ARBA00023136"/>
    </source>
</evidence>